<evidence type="ECO:0000256" key="4">
    <source>
        <dbReference type="ARBA" id="ARBA00023125"/>
    </source>
</evidence>
<evidence type="ECO:0000256" key="3">
    <source>
        <dbReference type="ARBA" id="ARBA00022833"/>
    </source>
</evidence>
<dbReference type="SUPFAM" id="SSF57716">
    <property type="entry name" value="Glucocorticoid receptor-like (DNA-binding domain)"/>
    <property type="match status" value="1"/>
</dbReference>
<dbReference type="GO" id="GO:0003677">
    <property type="term" value="F:DNA binding"/>
    <property type="evidence" value="ECO:0007669"/>
    <property type="project" value="UniProtKB-UniRule"/>
</dbReference>
<dbReference type="AlphaFoldDB" id="A0A7R8VWK0"/>
<dbReference type="InterPro" id="IPR006612">
    <property type="entry name" value="THAP_Znf"/>
</dbReference>
<gene>
    <name evidence="8" type="ORF">TDIB3V08_LOCUS12344</name>
</gene>
<organism evidence="8">
    <name type="scientific">Timema douglasi</name>
    <name type="common">Walking stick</name>
    <dbReference type="NCBI Taxonomy" id="61478"/>
    <lineage>
        <taxon>Eukaryota</taxon>
        <taxon>Metazoa</taxon>
        <taxon>Ecdysozoa</taxon>
        <taxon>Arthropoda</taxon>
        <taxon>Hexapoda</taxon>
        <taxon>Insecta</taxon>
        <taxon>Pterygota</taxon>
        <taxon>Neoptera</taxon>
        <taxon>Polyneoptera</taxon>
        <taxon>Phasmatodea</taxon>
        <taxon>Timematodea</taxon>
        <taxon>Timematoidea</taxon>
        <taxon>Timematidae</taxon>
        <taxon>Timema</taxon>
    </lineage>
</organism>
<sequence>MRVFIMVASCSAYNCQERYVKGGDITFHSFPKNEELKKKWVLLTRRQNFIPTQASKLCSKHFTSDCFDNDSQCQSTTIRKKTKLKQDAVPSIFNFPRFVNTLKNKRKLLQRQESPPAGQERGWPPLNKEHSKVWLINFRKDDWKSSQLSQTCPQHLTASNFIFCPDRNVKRPTTENVSAVFNFPALLSDQTVQQDPSKEIPPPPDKVKEEKHKSKANAVGLGYLGDICGNTRMDRVSDEWVLKECSLKGNQIVQCGTSVLRWFGHVERMSVDRVMKEIYEAIWTVSCLPKKGTA</sequence>
<proteinExistence type="predicted"/>
<evidence type="ECO:0000256" key="2">
    <source>
        <dbReference type="ARBA" id="ARBA00022771"/>
    </source>
</evidence>
<keyword evidence="4 5" id="KW-0238">DNA-binding</keyword>
<dbReference type="EMBL" id="OA579654">
    <property type="protein sequence ID" value="CAD7206195.1"/>
    <property type="molecule type" value="Genomic_DNA"/>
</dbReference>
<dbReference type="SMART" id="SM00692">
    <property type="entry name" value="DM3"/>
    <property type="match status" value="1"/>
</dbReference>
<evidence type="ECO:0000256" key="5">
    <source>
        <dbReference type="PROSITE-ProRule" id="PRU00309"/>
    </source>
</evidence>
<keyword evidence="3" id="KW-0862">Zinc</keyword>
<dbReference type="InterPro" id="IPR038441">
    <property type="entry name" value="THAP_Znf_sf"/>
</dbReference>
<evidence type="ECO:0000256" key="6">
    <source>
        <dbReference type="SAM" id="MobiDB-lite"/>
    </source>
</evidence>
<reference evidence="8" key="1">
    <citation type="submission" date="2020-11" db="EMBL/GenBank/DDBJ databases">
        <authorList>
            <person name="Tran Van P."/>
        </authorList>
    </citation>
    <scope>NUCLEOTIDE SEQUENCE</scope>
</reference>
<dbReference type="SMART" id="SM00980">
    <property type="entry name" value="THAP"/>
    <property type="match status" value="1"/>
</dbReference>
<evidence type="ECO:0000259" key="7">
    <source>
        <dbReference type="PROSITE" id="PS50950"/>
    </source>
</evidence>
<dbReference type="Gene3D" id="6.20.210.20">
    <property type="entry name" value="THAP domain"/>
    <property type="match status" value="1"/>
</dbReference>
<evidence type="ECO:0000256" key="1">
    <source>
        <dbReference type="ARBA" id="ARBA00022723"/>
    </source>
</evidence>
<dbReference type="Pfam" id="PF05485">
    <property type="entry name" value="THAP"/>
    <property type="match status" value="1"/>
</dbReference>
<feature type="domain" description="THAP-type" evidence="7">
    <location>
        <begin position="6"/>
        <end position="93"/>
    </location>
</feature>
<protein>
    <recommendedName>
        <fullName evidence="7">THAP-type domain-containing protein</fullName>
    </recommendedName>
</protein>
<accession>A0A7R8VWK0</accession>
<dbReference type="PANTHER" id="PTHR47696:SF1">
    <property type="entry name" value="THAP DOMAIN-CONTAINING PROTEIN 2"/>
    <property type="match status" value="1"/>
</dbReference>
<keyword evidence="1" id="KW-0479">Metal-binding</keyword>
<dbReference type="PANTHER" id="PTHR47696">
    <property type="entry name" value="THAP DOMAIN-CONTAINING PROTEIN 2"/>
    <property type="match status" value="1"/>
</dbReference>
<dbReference type="PROSITE" id="PS50950">
    <property type="entry name" value="ZF_THAP"/>
    <property type="match status" value="1"/>
</dbReference>
<evidence type="ECO:0000313" key="8">
    <source>
        <dbReference type="EMBL" id="CAD7206195.1"/>
    </source>
</evidence>
<dbReference type="GO" id="GO:0008270">
    <property type="term" value="F:zinc ion binding"/>
    <property type="evidence" value="ECO:0007669"/>
    <property type="project" value="UniProtKB-KW"/>
</dbReference>
<keyword evidence="2 5" id="KW-0863">Zinc-finger</keyword>
<feature type="region of interest" description="Disordered" evidence="6">
    <location>
        <begin position="191"/>
        <end position="212"/>
    </location>
</feature>
<dbReference type="InterPro" id="IPR026521">
    <property type="entry name" value="THAP2"/>
</dbReference>
<name>A0A7R8VWK0_TIMDO</name>